<evidence type="ECO:0000313" key="7">
    <source>
        <dbReference type="EMBL" id="PJE38023.1"/>
    </source>
</evidence>
<dbReference type="GO" id="GO:0015658">
    <property type="term" value="F:branched-chain amino acid transmembrane transporter activity"/>
    <property type="evidence" value="ECO:0007669"/>
    <property type="project" value="InterPro"/>
</dbReference>
<organism evidence="7 8">
    <name type="scientific">Pseudooceanicola lipolyticus</name>
    <dbReference type="NCBI Taxonomy" id="2029104"/>
    <lineage>
        <taxon>Bacteria</taxon>
        <taxon>Pseudomonadati</taxon>
        <taxon>Pseudomonadota</taxon>
        <taxon>Alphaproteobacteria</taxon>
        <taxon>Rhodobacterales</taxon>
        <taxon>Paracoccaceae</taxon>
        <taxon>Pseudooceanicola</taxon>
    </lineage>
</organism>
<name>A0A2M8J5H2_9RHOB</name>
<dbReference type="EMBL" id="PGTB01000006">
    <property type="protein sequence ID" value="PJE38023.1"/>
    <property type="molecule type" value="Genomic_DNA"/>
</dbReference>
<keyword evidence="8" id="KW-1185">Reference proteome</keyword>
<dbReference type="CDD" id="cd06581">
    <property type="entry name" value="TM_PBP1_LivM_like"/>
    <property type="match status" value="1"/>
</dbReference>
<evidence type="ECO:0000256" key="1">
    <source>
        <dbReference type="ARBA" id="ARBA00004651"/>
    </source>
</evidence>
<feature type="transmembrane region" description="Helical" evidence="6">
    <location>
        <begin position="70"/>
        <end position="91"/>
    </location>
</feature>
<dbReference type="AlphaFoldDB" id="A0A2M8J5H2"/>
<dbReference type="Proteomes" id="UP000231553">
    <property type="component" value="Unassembled WGS sequence"/>
</dbReference>
<keyword evidence="5 6" id="KW-0472">Membrane</keyword>
<evidence type="ECO:0000313" key="8">
    <source>
        <dbReference type="Proteomes" id="UP000231553"/>
    </source>
</evidence>
<feature type="transmembrane region" description="Helical" evidence="6">
    <location>
        <begin position="36"/>
        <end position="58"/>
    </location>
</feature>
<proteinExistence type="predicted"/>
<dbReference type="OrthoDB" id="9804361at2"/>
<accession>A0A2M8J5H2</accession>
<gene>
    <name evidence="7" type="ORF">CVM52_04255</name>
</gene>
<feature type="transmembrane region" description="Helical" evidence="6">
    <location>
        <begin position="235"/>
        <end position="259"/>
    </location>
</feature>
<comment type="caution">
    <text evidence="7">The sequence shown here is derived from an EMBL/GenBank/DDBJ whole genome shotgun (WGS) entry which is preliminary data.</text>
</comment>
<dbReference type="PANTHER" id="PTHR30482">
    <property type="entry name" value="HIGH-AFFINITY BRANCHED-CHAIN AMINO ACID TRANSPORT SYSTEM PERMEASE"/>
    <property type="match status" value="1"/>
</dbReference>
<evidence type="ECO:0000256" key="4">
    <source>
        <dbReference type="ARBA" id="ARBA00022989"/>
    </source>
</evidence>
<reference evidence="7 8" key="1">
    <citation type="journal article" date="2018" name="Int. J. Syst. Evol. Microbiol.">
        <title>Pseudooceanicola lipolyticus sp. nov., a marine alphaproteobacterium, reclassification of Oceanicola flagellatus as Pseudooceanicola flagellatus comb. nov. and emended description of the genus Pseudooceanicola.</title>
        <authorList>
            <person name="Huang M.-M."/>
            <person name="Guo L.-L."/>
            <person name="Wu Y.-H."/>
            <person name="Lai Q.-L."/>
            <person name="Shao Z.-Z."/>
            <person name="Wang C.-S."/>
            <person name="Wu M."/>
            <person name="Xu X.-W."/>
        </authorList>
    </citation>
    <scope>NUCLEOTIDE SEQUENCE [LARGE SCALE GENOMIC DNA]</scope>
    <source>
        <strain evidence="7 8">157</strain>
    </source>
</reference>
<comment type="subcellular location">
    <subcellularLocation>
        <location evidence="1">Cell membrane</location>
        <topology evidence="1">Multi-pass membrane protein</topology>
    </subcellularLocation>
</comment>
<keyword evidence="3 6" id="KW-0812">Transmembrane</keyword>
<dbReference type="InterPro" id="IPR043428">
    <property type="entry name" value="LivM-like"/>
</dbReference>
<evidence type="ECO:0000256" key="3">
    <source>
        <dbReference type="ARBA" id="ARBA00022692"/>
    </source>
</evidence>
<evidence type="ECO:0000256" key="5">
    <source>
        <dbReference type="ARBA" id="ARBA00023136"/>
    </source>
</evidence>
<protein>
    <submittedName>
        <fullName evidence="7">Branched-chain amino acid ABC transporter permease</fullName>
    </submittedName>
</protein>
<dbReference type="PANTHER" id="PTHR30482:SF17">
    <property type="entry name" value="ABC TRANSPORTER ATP-BINDING PROTEIN"/>
    <property type="match status" value="1"/>
</dbReference>
<dbReference type="Pfam" id="PF02653">
    <property type="entry name" value="BPD_transp_2"/>
    <property type="match status" value="1"/>
</dbReference>
<dbReference type="GO" id="GO:0005886">
    <property type="term" value="C:plasma membrane"/>
    <property type="evidence" value="ECO:0007669"/>
    <property type="project" value="UniProtKB-SubCell"/>
</dbReference>
<keyword evidence="2" id="KW-1003">Cell membrane</keyword>
<feature type="transmembrane region" description="Helical" evidence="6">
    <location>
        <begin position="198"/>
        <end position="223"/>
    </location>
</feature>
<keyword evidence="4 6" id="KW-1133">Transmembrane helix</keyword>
<sequence>MAGLILLAIAPVLFPFTQFVLTIAIAKGFAALGVALLLRAGLISLGHAMFYAVGAYAAAFLATRLGITDIFAIFAFAIVTSALSGLIVGLFLVRYRAIFFAMLNLAVSMVAYSLVSKAYGITGGTDGLRVPLPTVLGATLDKAGFDVVLYYLAVVLMGVVGFLIHRYMRSPLGHALSAVHSNEVRLEYLGVSARSTLLAAYTISATLAGIGGAIAAVSIGHVLPEYAFWTESGHLVLTAVLGGIAGIAGPFLGSIFLELVHTVAVGYAAEAWNMIIGVAMLVVIFFLPRGLFGLFERLTGVKSRQGEAEL</sequence>
<feature type="transmembrane region" description="Helical" evidence="6">
    <location>
        <begin position="271"/>
        <end position="295"/>
    </location>
</feature>
<evidence type="ECO:0000256" key="2">
    <source>
        <dbReference type="ARBA" id="ARBA00022475"/>
    </source>
</evidence>
<dbReference type="InterPro" id="IPR001851">
    <property type="entry name" value="ABC_transp_permease"/>
</dbReference>
<feature type="transmembrane region" description="Helical" evidence="6">
    <location>
        <begin position="148"/>
        <end position="168"/>
    </location>
</feature>
<feature type="transmembrane region" description="Helical" evidence="6">
    <location>
        <begin position="97"/>
        <end position="115"/>
    </location>
</feature>
<evidence type="ECO:0000256" key="6">
    <source>
        <dbReference type="SAM" id="Phobius"/>
    </source>
</evidence>